<sequence>MFQKIAPLIVLALFVIATIFIMQGLEKASAMTHPKPKITHQQGE</sequence>
<reference evidence="3" key="2">
    <citation type="submission" date="2011-01" db="EMBL/GenBank/DDBJ databases">
        <title>The complete genome of Nitratifractor salsuginis DSM 16511.</title>
        <authorList>
            <consortium name="US DOE Joint Genome Institute (JGI-PGF)"/>
            <person name="Lucas S."/>
            <person name="Copeland A."/>
            <person name="Lapidus A."/>
            <person name="Bruce D."/>
            <person name="Goodwin L."/>
            <person name="Pitluck S."/>
            <person name="Kyrpides N."/>
            <person name="Mavromatis K."/>
            <person name="Ivanova N."/>
            <person name="Mikhailova N."/>
            <person name="Zeytun A."/>
            <person name="Detter J.C."/>
            <person name="Tapia R."/>
            <person name="Han C."/>
            <person name="Land M."/>
            <person name="Hauser L."/>
            <person name="Markowitz V."/>
            <person name="Cheng J.-F."/>
            <person name="Hugenholtz P."/>
            <person name="Woyke T."/>
            <person name="Wu D."/>
            <person name="Tindall B."/>
            <person name="Schuetze A."/>
            <person name="Brambilla E."/>
            <person name="Klenk H.-P."/>
            <person name="Eisen J.A."/>
        </authorList>
    </citation>
    <scope>NUCLEOTIDE SEQUENCE [LARGE SCALE GENOMIC DNA]</scope>
    <source>
        <strain evidence="3">DSM 16511 / JCM 12458 / E9I37-1</strain>
    </source>
</reference>
<keyword evidence="1" id="KW-0472">Membrane</keyword>
<dbReference type="KEGG" id="nsa:Nitsa_1097"/>
<reference evidence="2 3" key="1">
    <citation type="journal article" date="2011" name="Stand. Genomic Sci.">
        <title>Complete genome sequence of Nitratifractor salsuginis type strain (E9I37-1).</title>
        <authorList>
            <person name="Anderson I."/>
            <person name="Sikorski J."/>
            <person name="Zeytun A."/>
            <person name="Nolan M."/>
            <person name="Lapidus A."/>
            <person name="Lucas S."/>
            <person name="Hammon N."/>
            <person name="Deshpande S."/>
            <person name="Cheng J.F."/>
            <person name="Tapia R."/>
            <person name="Han C."/>
            <person name="Goodwin L."/>
            <person name="Pitluck S."/>
            <person name="Liolios K."/>
            <person name="Pagani I."/>
            <person name="Ivanova N."/>
            <person name="Huntemann M."/>
            <person name="Mavromatis K."/>
            <person name="Ovchinikova G."/>
            <person name="Pati A."/>
            <person name="Chen A."/>
            <person name="Palaniappan K."/>
            <person name="Land M."/>
            <person name="Hauser L."/>
            <person name="Brambilla E.M."/>
            <person name="Ngatchou-Djao O.D."/>
            <person name="Rohde M."/>
            <person name="Tindall B.J."/>
            <person name="Goker M."/>
            <person name="Detter J.C."/>
            <person name="Woyke T."/>
            <person name="Bristow J."/>
            <person name="Eisen J.A."/>
            <person name="Markowitz V."/>
            <person name="Hugenholtz P."/>
            <person name="Klenk H.P."/>
            <person name="Kyrpides N.C."/>
        </authorList>
    </citation>
    <scope>NUCLEOTIDE SEQUENCE [LARGE SCALE GENOMIC DNA]</scope>
    <source>
        <strain evidence="3">DSM 16511 / JCM 12458 / E9I37-1</strain>
    </source>
</reference>
<name>E6WXU6_NITSE</name>
<dbReference type="HOGENOM" id="CLU_3219209_0_0_7"/>
<proteinExistence type="predicted"/>
<protein>
    <submittedName>
        <fullName evidence="2">Uncharacterized protein</fullName>
    </submittedName>
</protein>
<accession>E6WXU6</accession>
<keyword evidence="1" id="KW-1133">Transmembrane helix</keyword>
<organism evidence="2 3">
    <name type="scientific">Nitratifractor salsuginis (strain DSM 16511 / JCM 12458 / E9I37-1)</name>
    <dbReference type="NCBI Taxonomy" id="749222"/>
    <lineage>
        <taxon>Bacteria</taxon>
        <taxon>Pseudomonadati</taxon>
        <taxon>Campylobacterota</taxon>
        <taxon>Epsilonproteobacteria</taxon>
        <taxon>Campylobacterales</taxon>
        <taxon>Sulfurovaceae</taxon>
        <taxon>Nitratifractor</taxon>
    </lineage>
</organism>
<evidence type="ECO:0000256" key="1">
    <source>
        <dbReference type="SAM" id="Phobius"/>
    </source>
</evidence>
<dbReference type="AlphaFoldDB" id="E6WXU6"/>
<dbReference type="EMBL" id="CP002452">
    <property type="protein sequence ID" value="ADV46353.1"/>
    <property type="molecule type" value="Genomic_DNA"/>
</dbReference>
<feature type="transmembrane region" description="Helical" evidence="1">
    <location>
        <begin position="6"/>
        <end position="25"/>
    </location>
</feature>
<keyword evidence="3" id="KW-1185">Reference proteome</keyword>
<keyword evidence="1" id="KW-0812">Transmembrane</keyword>
<evidence type="ECO:0000313" key="2">
    <source>
        <dbReference type="EMBL" id="ADV46353.1"/>
    </source>
</evidence>
<dbReference type="RefSeq" id="WP_013554045.1">
    <property type="nucleotide sequence ID" value="NC_014935.1"/>
</dbReference>
<dbReference type="Proteomes" id="UP000008633">
    <property type="component" value="Chromosome"/>
</dbReference>
<evidence type="ECO:0000313" key="3">
    <source>
        <dbReference type="Proteomes" id="UP000008633"/>
    </source>
</evidence>
<gene>
    <name evidence="2" type="ordered locus">Nitsa_1097</name>
</gene>